<reference evidence="4" key="2">
    <citation type="submission" date="2023-05" db="EMBL/GenBank/DDBJ databases">
        <authorList>
            <person name="Fouks B."/>
        </authorList>
    </citation>
    <scope>NUCLEOTIDE SEQUENCE</scope>
    <source>
        <strain evidence="4">Stay&amp;Tobe</strain>
        <tissue evidence="4">Testes</tissue>
    </source>
</reference>
<proteinExistence type="inferred from homology"/>
<dbReference type="CDD" id="cd08662">
    <property type="entry name" value="M13"/>
    <property type="match status" value="1"/>
</dbReference>
<evidence type="ECO:0000313" key="4">
    <source>
        <dbReference type="EMBL" id="KAJ9589337.1"/>
    </source>
</evidence>
<evidence type="ECO:0000313" key="5">
    <source>
        <dbReference type="Proteomes" id="UP001233999"/>
    </source>
</evidence>
<comment type="similarity">
    <text evidence="2">Belongs to the peptidase M13 family.</text>
</comment>
<dbReference type="InterPro" id="IPR008753">
    <property type="entry name" value="Peptidase_M13_N"/>
</dbReference>
<dbReference type="GO" id="GO:0004222">
    <property type="term" value="F:metalloendopeptidase activity"/>
    <property type="evidence" value="ECO:0007669"/>
    <property type="project" value="InterPro"/>
</dbReference>
<name>A0AAD8A009_DIPPU</name>
<dbReference type="InterPro" id="IPR000718">
    <property type="entry name" value="Peptidase_M13"/>
</dbReference>
<keyword evidence="5" id="KW-1185">Reference proteome</keyword>
<dbReference type="PROSITE" id="PS51885">
    <property type="entry name" value="NEPRILYSIN"/>
    <property type="match status" value="1"/>
</dbReference>
<dbReference type="AlphaFoldDB" id="A0AAD8A009"/>
<dbReference type="PANTHER" id="PTHR11733:SF228">
    <property type="entry name" value="PROTEIN GONE EARLY"/>
    <property type="match status" value="1"/>
</dbReference>
<dbReference type="Proteomes" id="UP001233999">
    <property type="component" value="Unassembled WGS sequence"/>
</dbReference>
<dbReference type="GO" id="GO:0016485">
    <property type="term" value="P:protein processing"/>
    <property type="evidence" value="ECO:0007669"/>
    <property type="project" value="TreeGrafter"/>
</dbReference>
<comment type="subcellular location">
    <subcellularLocation>
        <location evidence="1">Cell membrane</location>
        <topology evidence="1">Single-pass type II membrane protein</topology>
    </subcellularLocation>
</comment>
<reference evidence="4" key="1">
    <citation type="journal article" date="2023" name="IScience">
        <title>Live-bearing cockroach genome reveals convergent evolutionary mechanisms linked to viviparity in insects and beyond.</title>
        <authorList>
            <person name="Fouks B."/>
            <person name="Harrison M.C."/>
            <person name="Mikhailova A.A."/>
            <person name="Marchal E."/>
            <person name="English S."/>
            <person name="Carruthers M."/>
            <person name="Jennings E.C."/>
            <person name="Chiamaka E.L."/>
            <person name="Frigard R.A."/>
            <person name="Pippel M."/>
            <person name="Attardo G.M."/>
            <person name="Benoit J.B."/>
            <person name="Bornberg-Bauer E."/>
            <person name="Tobe S.S."/>
        </authorList>
    </citation>
    <scope>NUCLEOTIDE SEQUENCE</scope>
    <source>
        <strain evidence="4">Stay&amp;Tobe</strain>
    </source>
</reference>
<dbReference type="Pfam" id="PF05649">
    <property type="entry name" value="Peptidase_M13_N"/>
    <property type="match status" value="1"/>
</dbReference>
<dbReference type="PANTHER" id="PTHR11733">
    <property type="entry name" value="ZINC METALLOPROTEASE FAMILY M13 NEPRILYSIN-RELATED"/>
    <property type="match status" value="1"/>
</dbReference>
<organism evidence="4 5">
    <name type="scientific">Diploptera punctata</name>
    <name type="common">Pacific beetle cockroach</name>
    <dbReference type="NCBI Taxonomy" id="6984"/>
    <lineage>
        <taxon>Eukaryota</taxon>
        <taxon>Metazoa</taxon>
        <taxon>Ecdysozoa</taxon>
        <taxon>Arthropoda</taxon>
        <taxon>Hexapoda</taxon>
        <taxon>Insecta</taxon>
        <taxon>Pterygota</taxon>
        <taxon>Neoptera</taxon>
        <taxon>Polyneoptera</taxon>
        <taxon>Dictyoptera</taxon>
        <taxon>Blattodea</taxon>
        <taxon>Blaberoidea</taxon>
        <taxon>Blaberidae</taxon>
        <taxon>Diplopterinae</taxon>
        <taxon>Diploptera</taxon>
    </lineage>
</organism>
<dbReference type="InterPro" id="IPR042089">
    <property type="entry name" value="Peptidase_M13_dom_2"/>
</dbReference>
<evidence type="ECO:0000256" key="2">
    <source>
        <dbReference type="ARBA" id="ARBA00007357"/>
    </source>
</evidence>
<dbReference type="SUPFAM" id="SSF55486">
    <property type="entry name" value="Metalloproteases ('zincins'), catalytic domain"/>
    <property type="match status" value="1"/>
</dbReference>
<accession>A0AAD8A009</accession>
<protein>
    <recommendedName>
        <fullName evidence="3">Peptidase M13 N-terminal domain-containing protein</fullName>
    </recommendedName>
</protein>
<evidence type="ECO:0000256" key="1">
    <source>
        <dbReference type="ARBA" id="ARBA00004401"/>
    </source>
</evidence>
<evidence type="ECO:0000259" key="3">
    <source>
        <dbReference type="Pfam" id="PF05649"/>
    </source>
</evidence>
<sequence length="440" mass="50598">MFLSHHIASSYKGHFYRMESEASYESCMALDTIESDRYGPLRKIIQQLGGWHVLREFSILSWDYRRVLELLHASYGVSPFFKVSVVSDPREPTHSMIKVSPAGLGLPGRSYYYRPSDSPAATSYKRLLRDAVQLLGATSLAAEQFSNEIFHFEKRIAEITPDLMELKNPLDFTITTVEELKSKAPSIPLLEILLAMFPRANVGGATEVLLPSEHYLTNVSILLSTTDRQALNNYMMWVLASDYLPYMSEEIRSTVNYYRKEMTGASEPLQRWEMCVGTLQRFMSFGLAAMQQQAMEATKTIMPGMYLTRDAVRRRIESAKWLPSELKSHELDKIDVLDLQVGFTQPLLTKEFLEHYYSKLLVQKNDFFQNILYGVEFLKEMQQERLTSSEEEYRWIDAMSESRGPTYVPSANKVVVPLHFLVPPYFSSRLSYVSTCNIIH</sequence>
<gene>
    <name evidence="4" type="ORF">L9F63_017466</name>
</gene>
<dbReference type="Gene3D" id="1.10.1380.10">
    <property type="entry name" value="Neutral endopeptidase , domain2"/>
    <property type="match status" value="1"/>
</dbReference>
<dbReference type="EMBL" id="JASPKZ010004950">
    <property type="protein sequence ID" value="KAJ9589337.1"/>
    <property type="molecule type" value="Genomic_DNA"/>
</dbReference>
<feature type="domain" description="Peptidase M13 N-terminal" evidence="3">
    <location>
        <begin position="22"/>
        <end position="343"/>
    </location>
</feature>
<dbReference type="GO" id="GO:0005886">
    <property type="term" value="C:plasma membrane"/>
    <property type="evidence" value="ECO:0007669"/>
    <property type="project" value="UniProtKB-SubCell"/>
</dbReference>
<feature type="non-terminal residue" evidence="4">
    <location>
        <position position="440"/>
    </location>
</feature>
<comment type="caution">
    <text evidence="4">The sequence shown here is derived from an EMBL/GenBank/DDBJ whole genome shotgun (WGS) entry which is preliminary data.</text>
</comment>